<evidence type="ECO:0000259" key="2">
    <source>
        <dbReference type="SMART" id="SM00331"/>
    </source>
</evidence>
<gene>
    <name evidence="3" type="ORF">JE024_32835</name>
</gene>
<dbReference type="InterPro" id="IPR036457">
    <property type="entry name" value="PPM-type-like_dom_sf"/>
</dbReference>
<sequence length="568" mass="59517">MTAPEESPVQQQGMPTVTVSWLRAPYPSFVVDADGGVVEVNEAATRLFPGMITGAWLADVAPSWLADAHSRFTAAARRRADPPGGHPAEPGPAGVFPVQAARGPHGGRMFAAHPTPSAGGDVAWWLADDTDRHAAEEALRGERERALLLTEASSRLLASLNVDRCMEVTAQLAAEHLADAAVVVAPRSGRRHAVIAASEGRTSRHTTTMDPTLVPGLAEALQGFPPVPSRWIDPLALPGWVVPDGWDGPVGSVVVTPLPGHGVPAGALILLRRDGHAAFTASDELFGRLFAARAGAAVSAARMYSEQATITRTLMAELLPPRLHHVNGVDFAGGYRAARDSERIGGDFYDVHPGATPDSPSLVVLGDVCGKGLEAAVLTGRIRTTLQAMIPLAGDHQQMLRLLNGSLVTSRHTRFATLVLASVRREGGRTGLRLTSAGHPPPLIVRNTGEVEEADTAGTLVGALPEVTARSAAVDLAPGETCVLYTDGITEARGGPLGGEMFGETRLKAALGECAGLPAEAVVERVQMLASQWVGDRAHDDMAVVAITAPHSTHLTAVDGRTRGRFTA</sequence>
<reference evidence="3 4" key="1">
    <citation type="journal article" date="2016" name="Arch. Microbiol.">
        <title>Streptomyces zhihengii sp. nov., isolated from rhizospheric soil of Psammosilene tunicoides.</title>
        <authorList>
            <person name="Huang M.J."/>
            <person name="Fei J.J."/>
            <person name="Salam N."/>
            <person name="Kim C.J."/>
            <person name="Hozzein W.N."/>
            <person name="Xiao M."/>
            <person name="Huang H.Q."/>
            <person name="Li W.J."/>
        </authorList>
    </citation>
    <scope>NUCLEOTIDE SEQUENCE [LARGE SCALE GENOMIC DNA]</scope>
    <source>
        <strain evidence="3 4">YIM T102</strain>
    </source>
</reference>
<name>A0ABS2V1P8_9ACTN</name>
<accession>A0ABS2V1P8</accession>
<dbReference type="Gene3D" id="3.60.40.10">
    <property type="entry name" value="PPM-type phosphatase domain"/>
    <property type="match status" value="1"/>
</dbReference>
<dbReference type="SMART" id="SM00331">
    <property type="entry name" value="PP2C_SIG"/>
    <property type="match status" value="1"/>
</dbReference>
<dbReference type="Gene3D" id="3.30.450.40">
    <property type="match status" value="1"/>
</dbReference>
<evidence type="ECO:0000313" key="4">
    <source>
        <dbReference type="Proteomes" id="UP000664109"/>
    </source>
</evidence>
<protein>
    <submittedName>
        <fullName evidence="3">Serine/threonine-protein phosphatase</fullName>
    </submittedName>
</protein>
<organism evidence="3 4">
    <name type="scientific">Streptomyces zhihengii</name>
    <dbReference type="NCBI Taxonomy" id="1818004"/>
    <lineage>
        <taxon>Bacteria</taxon>
        <taxon>Bacillati</taxon>
        <taxon>Actinomycetota</taxon>
        <taxon>Actinomycetes</taxon>
        <taxon>Kitasatosporales</taxon>
        <taxon>Streptomycetaceae</taxon>
        <taxon>Streptomyces</taxon>
    </lineage>
</organism>
<comment type="caution">
    <text evidence="3">The sequence shown here is derived from an EMBL/GenBank/DDBJ whole genome shotgun (WGS) entry which is preliminary data.</text>
</comment>
<dbReference type="PANTHER" id="PTHR43156:SF2">
    <property type="entry name" value="STAGE II SPORULATION PROTEIN E"/>
    <property type="match status" value="1"/>
</dbReference>
<evidence type="ECO:0000256" key="1">
    <source>
        <dbReference type="ARBA" id="ARBA00022801"/>
    </source>
</evidence>
<keyword evidence="4" id="KW-1185">Reference proteome</keyword>
<dbReference type="PANTHER" id="PTHR43156">
    <property type="entry name" value="STAGE II SPORULATION PROTEIN E-RELATED"/>
    <property type="match status" value="1"/>
</dbReference>
<proteinExistence type="predicted"/>
<dbReference type="EMBL" id="JAFEJA010000002">
    <property type="protein sequence ID" value="MBM9623387.1"/>
    <property type="molecule type" value="Genomic_DNA"/>
</dbReference>
<dbReference type="Pfam" id="PF07228">
    <property type="entry name" value="SpoIIE"/>
    <property type="match status" value="1"/>
</dbReference>
<feature type="domain" description="PPM-type phosphatase" evidence="2">
    <location>
        <begin position="326"/>
        <end position="549"/>
    </location>
</feature>
<dbReference type="InterPro" id="IPR001932">
    <property type="entry name" value="PPM-type_phosphatase-like_dom"/>
</dbReference>
<dbReference type="Proteomes" id="UP000664109">
    <property type="component" value="Unassembled WGS sequence"/>
</dbReference>
<dbReference type="InterPro" id="IPR052016">
    <property type="entry name" value="Bact_Sigma-Reg"/>
</dbReference>
<keyword evidence="1" id="KW-0378">Hydrolase</keyword>
<evidence type="ECO:0000313" key="3">
    <source>
        <dbReference type="EMBL" id="MBM9623387.1"/>
    </source>
</evidence>
<dbReference type="InterPro" id="IPR029016">
    <property type="entry name" value="GAF-like_dom_sf"/>
</dbReference>
<dbReference type="SUPFAM" id="SSF55781">
    <property type="entry name" value="GAF domain-like"/>
    <property type="match status" value="1"/>
</dbReference>